<sequence>MNTGRKNGVTSMRHLPAARLLDASELEFAAPSITAARALAVIIARKDPVKRESLLWLMEQAHGTSSADGRWSLRDAYDVLELAQVLYLATADLPAGPAACLAELNGLVSNLPTHSVRSEEQIELQQFSTPAPLAFLAALAARIGSDDLVLEPSAGTGLLATFAHRAGARLVLNELDATRAAMLCAAFPDTTVTTHDAELIHDFLDPVIRPTAALINPPFSRSLGRHADPLAAFRHLRSTLSRLSVGGRCAADLPERVDTSSRAWKRATEGCALTLHLALPPNAYAKHGTGQAVKIMVLEKGRSGEAELIRCSTLSDALGHIVAFPAPTRVAAPSSPVPRPSSLLGALAARPRLATPLARPTPSAVMRDISYAVLDDPAPVGEAAGVYLPYRPSRIVIEDAAQHPTALVESIAMGSITAPQPHYAPNLPVAILESQVLSDAQLETLIYAGDAFQRDLPGRFHPGEEGLTLIPDDEGRPYRTGFFLADGTGAGKGRQVASIILDHWLRGHRRHVWISKTETLLEDARRDWTAVGGLALDIQHLNQWKLGTAIGAGEGVLFLTYATLRSSRGDKGSRLQQILDWAGDSFEGMLVFDEAHEMAGVAGGEGRFGTKDGSDQGIAGVRLQNLLPRARVLYVSATGASDVNNLAYATRLGLWGQGTAFADRRAFVESLRRGGMAALELIARDLKMQGLYTARALSFAGVEYDILEHQLTDDQIAVYDAYADAWAIIHANLRAALDATRVTDSFSKDTYNGGAKAAALSIFESTKQRFFGQLLIGMKLPALIPAMRTDLARGDSVVVQLVSTSEAMLNRALAGLGSQERGNLDIELSPREFLMDYLIAAFPVRQMKTFVDDTGKTRSEPMCDEAGHPVLSQEALEMRDTLVEQVGALPIVESALDHIIGHFGPDAVAEVTGRSRRIIVDVGGRQRIENRSARTNLAETDAFMRGAKKILIFSDAGGTGRSYHASLSAENQSRRIHYLLEPGWRADAAIQGLGRTHRTHQAAAPLFRPVSTDCRGERRFISTIARRLDSLGALTRGQRQTGGQGLFDPRDNLESDYAREALETWFRLLAEGKLRSITFATFQQLTGLELEGEGGGLREDLPPIQRWLNRILALRVALQNAIFDEYLGLIEARVEAAREAGTLDVGVETINAERITILDRTVIRRDPVSGAETEILRLETEERYKPISLEQALRRLGDDARPMVNRKSGKAAIRCTTFSLTDDDGEIVRRFELIRPTRTERMRQDLLLETMWEEASEEEFSTLWSAEVDDLRGKTRTSTIYLVAGLLLPVWDRLPDDHVQVWRITTDDGQSFLGRLVPAPVVPKLAAAFGIEAAIVVSGEDTAKHVLGTGEMATLGSYRLKRSLVAGEHRLELLDWPYSRLGELKAAGCFTEIIQHKTRLFIPVRAASAVIERIAV</sequence>
<evidence type="ECO:0000256" key="1">
    <source>
        <dbReference type="ARBA" id="ARBA00006992"/>
    </source>
</evidence>
<reference evidence="3 4" key="1">
    <citation type="submission" date="2020-08" db="EMBL/GenBank/DDBJ databases">
        <title>Genomic Encyclopedia of Type Strains, Phase IV (KMG-IV): sequencing the most valuable type-strain genomes for metagenomic binning, comparative biology and taxonomic classification.</title>
        <authorList>
            <person name="Goeker M."/>
        </authorList>
    </citation>
    <scope>NUCLEOTIDE SEQUENCE [LARGE SCALE GENOMIC DNA]</scope>
    <source>
        <strain evidence="3 4">DSM 14562</strain>
    </source>
</reference>
<name>A0ABR6KBU8_9SPHN</name>
<dbReference type="InterPro" id="IPR039187">
    <property type="entry name" value="SNO_AAA"/>
</dbReference>
<dbReference type="Pfam" id="PF13872">
    <property type="entry name" value="AAA_34"/>
    <property type="match status" value="1"/>
</dbReference>
<dbReference type="Gene3D" id="3.40.50.150">
    <property type="entry name" value="Vaccinia Virus protein VP39"/>
    <property type="match status" value="1"/>
</dbReference>
<dbReference type="InterPro" id="IPR029063">
    <property type="entry name" value="SAM-dependent_MTases_sf"/>
</dbReference>
<gene>
    <name evidence="3" type="ORF">GGQ89_002837</name>
</gene>
<evidence type="ECO:0000313" key="3">
    <source>
        <dbReference type="EMBL" id="MBB4610603.1"/>
    </source>
</evidence>
<dbReference type="SUPFAM" id="SSF53335">
    <property type="entry name" value="S-adenosyl-L-methionine-dependent methyltransferases"/>
    <property type="match status" value="1"/>
</dbReference>
<keyword evidence="3" id="KW-0489">Methyltransferase</keyword>
<feature type="domain" description="Helicase ATP-binding" evidence="2">
    <location>
        <begin position="473"/>
        <end position="647"/>
    </location>
</feature>
<dbReference type="InterPro" id="IPR014001">
    <property type="entry name" value="Helicase_ATP-bd"/>
</dbReference>
<dbReference type="Proteomes" id="UP000584663">
    <property type="component" value="Unassembled WGS sequence"/>
</dbReference>
<keyword evidence="3" id="KW-0808">Transferase</keyword>
<evidence type="ECO:0000259" key="2">
    <source>
        <dbReference type="PROSITE" id="PS51192"/>
    </source>
</evidence>
<dbReference type="InterPro" id="IPR026741">
    <property type="entry name" value="SNO"/>
</dbReference>
<dbReference type="InterPro" id="IPR027417">
    <property type="entry name" value="P-loop_NTPase"/>
</dbReference>
<organism evidence="3 4">
    <name type="scientific">Sphingomonas yabuuchiae</name>
    <dbReference type="NCBI Taxonomy" id="172044"/>
    <lineage>
        <taxon>Bacteria</taxon>
        <taxon>Pseudomonadati</taxon>
        <taxon>Pseudomonadota</taxon>
        <taxon>Alphaproteobacteria</taxon>
        <taxon>Sphingomonadales</taxon>
        <taxon>Sphingomonadaceae</taxon>
        <taxon>Sphingomonas</taxon>
    </lineage>
</organism>
<dbReference type="EMBL" id="JACHNX010000012">
    <property type="protein sequence ID" value="MBB4610603.1"/>
    <property type="molecule type" value="Genomic_DNA"/>
</dbReference>
<dbReference type="SUPFAM" id="SSF52540">
    <property type="entry name" value="P-loop containing nucleoside triphosphate hydrolases"/>
    <property type="match status" value="1"/>
</dbReference>
<accession>A0ABR6KBU8</accession>
<dbReference type="PANTHER" id="PTHR12706:SF30">
    <property type="entry name" value="PROTEIN STRAWBERRY NOTCH-RELATED"/>
    <property type="match status" value="1"/>
</dbReference>
<dbReference type="InterPro" id="IPR026937">
    <property type="entry name" value="SBNO_Helicase_C_dom"/>
</dbReference>
<dbReference type="PROSITE" id="PS51192">
    <property type="entry name" value="HELICASE_ATP_BIND_1"/>
    <property type="match status" value="1"/>
</dbReference>
<dbReference type="Pfam" id="PF13871">
    <property type="entry name" value="Helicase_C_4"/>
    <property type="match status" value="1"/>
</dbReference>
<dbReference type="GO" id="GO:0008168">
    <property type="term" value="F:methyltransferase activity"/>
    <property type="evidence" value="ECO:0007669"/>
    <property type="project" value="UniProtKB-KW"/>
</dbReference>
<dbReference type="Gene3D" id="3.40.50.300">
    <property type="entry name" value="P-loop containing nucleotide triphosphate hydrolases"/>
    <property type="match status" value="1"/>
</dbReference>
<dbReference type="PANTHER" id="PTHR12706">
    <property type="entry name" value="STRAWBERRY NOTCH-RELATED"/>
    <property type="match status" value="1"/>
</dbReference>
<evidence type="ECO:0000313" key="4">
    <source>
        <dbReference type="Proteomes" id="UP000584663"/>
    </source>
</evidence>
<keyword evidence="4" id="KW-1185">Reference proteome</keyword>
<dbReference type="GO" id="GO:0032259">
    <property type="term" value="P:methylation"/>
    <property type="evidence" value="ECO:0007669"/>
    <property type="project" value="UniProtKB-KW"/>
</dbReference>
<proteinExistence type="inferred from homology"/>
<comment type="similarity">
    <text evidence="1">Belongs to the SBNO family.</text>
</comment>
<protein>
    <submittedName>
        <fullName evidence="3">RNA methylase</fullName>
    </submittedName>
</protein>
<comment type="caution">
    <text evidence="3">The sequence shown here is derived from an EMBL/GenBank/DDBJ whole genome shotgun (WGS) entry which is preliminary data.</text>
</comment>